<evidence type="ECO:0000256" key="2">
    <source>
        <dbReference type="RuleBase" id="RU003875"/>
    </source>
</evidence>
<dbReference type="OrthoDB" id="9797023at2"/>
<dbReference type="InterPro" id="IPR009078">
    <property type="entry name" value="Ferritin-like_SF"/>
</dbReference>
<dbReference type="PANTHER" id="PTHR42932:SF3">
    <property type="entry name" value="DNA PROTECTION DURING STARVATION PROTEIN"/>
    <property type="match status" value="1"/>
</dbReference>
<dbReference type="InterPro" id="IPR012347">
    <property type="entry name" value="Ferritin-like"/>
</dbReference>
<name>A0A5R8KEN2_9BACT</name>
<accession>A0A5R8KEN2</accession>
<dbReference type="SUPFAM" id="SSF47240">
    <property type="entry name" value="Ferritin-like"/>
    <property type="match status" value="1"/>
</dbReference>
<dbReference type="InterPro" id="IPR002177">
    <property type="entry name" value="DPS_DNA-bd"/>
</dbReference>
<dbReference type="PIRSF" id="PIRSF005900">
    <property type="entry name" value="Dps"/>
    <property type="match status" value="1"/>
</dbReference>
<dbReference type="Gene3D" id="1.20.1260.10">
    <property type="match status" value="1"/>
</dbReference>
<dbReference type="Proteomes" id="UP000306196">
    <property type="component" value="Unassembled WGS sequence"/>
</dbReference>
<proteinExistence type="inferred from homology"/>
<comment type="caution">
    <text evidence="4">The sequence shown here is derived from an EMBL/GenBank/DDBJ whole genome shotgun (WGS) entry which is preliminary data.</text>
</comment>
<evidence type="ECO:0000313" key="4">
    <source>
        <dbReference type="EMBL" id="TLD70744.1"/>
    </source>
</evidence>
<dbReference type="EMBL" id="VAUV01000007">
    <property type="protein sequence ID" value="TLD70744.1"/>
    <property type="molecule type" value="Genomic_DNA"/>
</dbReference>
<dbReference type="AlphaFoldDB" id="A0A5R8KEN2"/>
<sequence length="158" mass="17303">MTMATKNAPASVSADPVTASLQKLLADSYALMAQTHLAHWNVEGSDFFQLHTAFQSQYEELFTAIDEIAERVRALGAYSEGGLERLAELSELSTLPVGRLPAKDFVAHLIDGNEKVTAAAKAVENAAAEADDLETQDLAVKRRQTHQKTLWMLNSFLK</sequence>
<dbReference type="CDD" id="cd01043">
    <property type="entry name" value="DPS"/>
    <property type="match status" value="1"/>
</dbReference>
<dbReference type="PANTHER" id="PTHR42932">
    <property type="entry name" value="GENERAL STRESS PROTEIN 20U"/>
    <property type="match status" value="1"/>
</dbReference>
<dbReference type="InterPro" id="IPR008331">
    <property type="entry name" value="Ferritin_DPS_dom"/>
</dbReference>
<keyword evidence="5" id="KW-1185">Reference proteome</keyword>
<dbReference type="Pfam" id="PF00210">
    <property type="entry name" value="Ferritin"/>
    <property type="match status" value="1"/>
</dbReference>
<evidence type="ECO:0000256" key="1">
    <source>
        <dbReference type="ARBA" id="ARBA00009497"/>
    </source>
</evidence>
<protein>
    <submittedName>
        <fullName evidence="4">DNA starvation/stationary phase protection protein</fullName>
    </submittedName>
</protein>
<dbReference type="PRINTS" id="PR01346">
    <property type="entry name" value="HELNAPAPROT"/>
</dbReference>
<comment type="similarity">
    <text evidence="1 2">Belongs to the Dps family.</text>
</comment>
<feature type="domain" description="Ferritin/DPS" evidence="3">
    <location>
        <begin position="19"/>
        <end position="157"/>
    </location>
</feature>
<evidence type="ECO:0000259" key="3">
    <source>
        <dbReference type="Pfam" id="PF00210"/>
    </source>
</evidence>
<reference evidence="4 5" key="1">
    <citation type="submission" date="2019-05" db="EMBL/GenBank/DDBJ databases">
        <title>Verrucobacter flavum gen. nov., sp. nov. a new member of the family Verrucomicrobiaceae.</title>
        <authorList>
            <person name="Szuroczki S."/>
            <person name="Abbaszade G."/>
            <person name="Szabo A."/>
            <person name="Felfoldi T."/>
            <person name="Schumann P."/>
            <person name="Boka K."/>
            <person name="Keki Z."/>
            <person name="Toumi M."/>
            <person name="Toth E."/>
        </authorList>
    </citation>
    <scope>NUCLEOTIDE SEQUENCE [LARGE SCALE GENOMIC DNA]</scope>
    <source>
        <strain evidence="4 5">MG-N-17</strain>
    </source>
</reference>
<dbReference type="GO" id="GO:0008199">
    <property type="term" value="F:ferric iron binding"/>
    <property type="evidence" value="ECO:0007669"/>
    <property type="project" value="InterPro"/>
</dbReference>
<evidence type="ECO:0000313" key="5">
    <source>
        <dbReference type="Proteomes" id="UP000306196"/>
    </source>
</evidence>
<organism evidence="4 5">
    <name type="scientific">Phragmitibacter flavus</name>
    <dbReference type="NCBI Taxonomy" id="2576071"/>
    <lineage>
        <taxon>Bacteria</taxon>
        <taxon>Pseudomonadati</taxon>
        <taxon>Verrucomicrobiota</taxon>
        <taxon>Verrucomicrobiia</taxon>
        <taxon>Verrucomicrobiales</taxon>
        <taxon>Verrucomicrobiaceae</taxon>
        <taxon>Phragmitibacter</taxon>
    </lineage>
</organism>
<gene>
    <name evidence="4" type="ORF">FEM03_10560</name>
</gene>